<keyword evidence="2" id="KW-0443">Lipid metabolism</keyword>
<dbReference type="InterPro" id="IPR029045">
    <property type="entry name" value="ClpP/crotonase-like_dom_sf"/>
</dbReference>
<keyword evidence="6" id="KW-1185">Reference proteome</keyword>
<comment type="similarity">
    <text evidence="1 4">Belongs to the enoyl-CoA hydratase/isomerase family.</text>
</comment>
<evidence type="ECO:0000256" key="1">
    <source>
        <dbReference type="ARBA" id="ARBA00005254"/>
    </source>
</evidence>
<dbReference type="RefSeq" id="WP_381430150.1">
    <property type="nucleotide sequence ID" value="NZ_JBHSNO010000001.1"/>
</dbReference>
<evidence type="ECO:0000313" key="5">
    <source>
        <dbReference type="EMBL" id="MFC5587743.1"/>
    </source>
</evidence>
<accession>A0ABW0TGI5</accession>
<gene>
    <name evidence="5" type="ORF">ACFPRA_02315</name>
</gene>
<keyword evidence="3" id="KW-0456">Lyase</keyword>
<dbReference type="Proteomes" id="UP001596109">
    <property type="component" value="Unassembled WGS sequence"/>
</dbReference>
<comment type="caution">
    <text evidence="5">The sequence shown here is derived from an EMBL/GenBank/DDBJ whole genome shotgun (WGS) entry which is preliminary data.</text>
</comment>
<dbReference type="Gene3D" id="1.10.12.10">
    <property type="entry name" value="Lyase 2-enoyl-coa Hydratase, Chain A, domain 2"/>
    <property type="match status" value="1"/>
</dbReference>
<dbReference type="SUPFAM" id="SSF52096">
    <property type="entry name" value="ClpP/crotonase"/>
    <property type="match status" value="1"/>
</dbReference>
<name>A0ABW0TGI5_9BACL</name>
<dbReference type="PROSITE" id="PS00166">
    <property type="entry name" value="ENOYL_COA_HYDRATASE"/>
    <property type="match status" value="1"/>
</dbReference>
<dbReference type="CDD" id="cd06558">
    <property type="entry name" value="crotonase-like"/>
    <property type="match status" value="1"/>
</dbReference>
<evidence type="ECO:0000256" key="4">
    <source>
        <dbReference type="RuleBase" id="RU003707"/>
    </source>
</evidence>
<protein>
    <submittedName>
        <fullName evidence="5">Crotonase/enoyl-CoA hydratase family protein</fullName>
    </submittedName>
</protein>
<dbReference type="EMBL" id="JBHSNO010000001">
    <property type="protein sequence ID" value="MFC5587743.1"/>
    <property type="molecule type" value="Genomic_DNA"/>
</dbReference>
<evidence type="ECO:0000256" key="2">
    <source>
        <dbReference type="ARBA" id="ARBA00023098"/>
    </source>
</evidence>
<dbReference type="InterPro" id="IPR018376">
    <property type="entry name" value="Enoyl-CoA_hyd/isom_CS"/>
</dbReference>
<dbReference type="InterPro" id="IPR001753">
    <property type="entry name" value="Enoyl-CoA_hydra/iso"/>
</dbReference>
<sequence length="259" mass="28381">MSVRDNLILTEKRGRLFIVTINRPEAKNAFDFATANQMNVAMDIFENDPEISVAIITGTGGVFSAGADLKALGRGEKLSGPLLSRGGFGIMRKPPNKPIIAAIEGHAVAGGMELALSCDLIVAAKNSKMGLPEVKHNLVAVGGGLLRLPKRMPYHLVMELALTADMWPAEKLHRYGVVNRIAEPGESLQTAIELAERLLENGPTALIASKEIIRKSYEWTEEEAWEKQMPIAKQAMESEDRDEGLRAFAEKRKPVWVGR</sequence>
<dbReference type="PANTHER" id="PTHR11941">
    <property type="entry name" value="ENOYL-COA HYDRATASE-RELATED"/>
    <property type="match status" value="1"/>
</dbReference>
<organism evidence="5 6">
    <name type="scientific">Sporosarcina soli</name>
    <dbReference type="NCBI Taxonomy" id="334736"/>
    <lineage>
        <taxon>Bacteria</taxon>
        <taxon>Bacillati</taxon>
        <taxon>Bacillota</taxon>
        <taxon>Bacilli</taxon>
        <taxon>Bacillales</taxon>
        <taxon>Caryophanaceae</taxon>
        <taxon>Sporosarcina</taxon>
    </lineage>
</organism>
<dbReference type="NCBIfam" id="NF006100">
    <property type="entry name" value="PRK08252.1"/>
    <property type="match status" value="1"/>
</dbReference>
<proteinExistence type="inferred from homology"/>
<evidence type="ECO:0000313" key="6">
    <source>
        <dbReference type="Proteomes" id="UP001596109"/>
    </source>
</evidence>
<dbReference type="PANTHER" id="PTHR11941:SF169">
    <property type="entry name" value="(7AS)-7A-METHYL-1,5-DIOXO-2,3,5,6,7,7A-HEXAHYDRO-1H-INDENE-CARBOXYL-COA HYDROLASE"/>
    <property type="match status" value="1"/>
</dbReference>
<dbReference type="Gene3D" id="3.90.226.10">
    <property type="entry name" value="2-enoyl-CoA Hydratase, Chain A, domain 1"/>
    <property type="match status" value="1"/>
</dbReference>
<evidence type="ECO:0000256" key="3">
    <source>
        <dbReference type="ARBA" id="ARBA00023239"/>
    </source>
</evidence>
<dbReference type="InterPro" id="IPR014748">
    <property type="entry name" value="Enoyl-CoA_hydra_C"/>
</dbReference>
<reference evidence="6" key="1">
    <citation type="journal article" date="2019" name="Int. J. Syst. Evol. Microbiol.">
        <title>The Global Catalogue of Microorganisms (GCM) 10K type strain sequencing project: providing services to taxonomists for standard genome sequencing and annotation.</title>
        <authorList>
            <consortium name="The Broad Institute Genomics Platform"/>
            <consortium name="The Broad Institute Genome Sequencing Center for Infectious Disease"/>
            <person name="Wu L."/>
            <person name="Ma J."/>
        </authorList>
    </citation>
    <scope>NUCLEOTIDE SEQUENCE [LARGE SCALE GENOMIC DNA]</scope>
    <source>
        <strain evidence="6">CGMCC 4.1434</strain>
    </source>
</reference>
<dbReference type="Pfam" id="PF00378">
    <property type="entry name" value="ECH_1"/>
    <property type="match status" value="1"/>
</dbReference>